<proteinExistence type="predicted"/>
<evidence type="ECO:0000313" key="6">
    <source>
        <dbReference type="EMBL" id="CAK1554855.1"/>
    </source>
</evidence>
<dbReference type="InterPro" id="IPR011701">
    <property type="entry name" value="MFS"/>
</dbReference>
<feature type="transmembrane region" description="Helical" evidence="5">
    <location>
        <begin position="314"/>
        <end position="333"/>
    </location>
</feature>
<keyword evidence="4 5" id="KW-0472">Membrane</keyword>
<dbReference type="Gene3D" id="3.40.50.2300">
    <property type="match status" value="1"/>
</dbReference>
<dbReference type="Pfam" id="PF07690">
    <property type="entry name" value="MFS_1"/>
    <property type="match status" value="1"/>
</dbReference>
<dbReference type="Proteomes" id="UP001497472">
    <property type="component" value="Unassembled WGS sequence"/>
</dbReference>
<evidence type="ECO:0000313" key="7">
    <source>
        <dbReference type="Proteomes" id="UP001497472"/>
    </source>
</evidence>
<keyword evidence="7" id="KW-1185">Reference proteome</keyword>
<dbReference type="AlphaFoldDB" id="A0AAV1K1C0"/>
<sequence length="550" mass="62408">MNSNNDASSYKMEVRKPWYTYITVEPTLFFYMMAFMITNVIEQTFYLFRACTVNHGYSADICYNISSYDKINKEVQVTTSLFHQWNGIAMHVVPVFLAFFLGAYSDKRGRKIIILAGLLGKLYFSLMVTYITTNSWPVQYVIYFAVLPSALTGSDLAIFAGCFAYLADVSSVENRTLRVGILDAVYLSTMPTGIYFGNLIFNHLANRSFTIMFAINSSLMVLATLHCAFFLKWESRAEQVSMREAGIRNPIRDFFDINNIKQSVVTLTKPRPHNRRLFLWFLLISMAFYTFQRDEKPVLYLYASKVFKWDTNDFSNFKTFLNTAYVLFTLFGIPLMSKVFKQRDTVIVMMGAAAHMCGHLIYAQATVGSTMYIGAMAAALGPCIVSLIRSMASKVLTPAERGVAFAFLSVMENAVGMFASVVYTQIYNATLGTPHINSIFYFTMATQAAVFMLSFTMEILLKGSTLENQDEQTERLCNQYTRGAVAMLGSVPSDSFDTLHSYANTFQMPFITPWFPEKDMENLLSIFLEAVVDDIRHGEREEEHRVGDEA</sequence>
<feature type="transmembrane region" description="Helical" evidence="5">
    <location>
        <begin position="345"/>
        <end position="365"/>
    </location>
</feature>
<evidence type="ECO:0000256" key="2">
    <source>
        <dbReference type="ARBA" id="ARBA00022692"/>
    </source>
</evidence>
<evidence type="ECO:0008006" key="8">
    <source>
        <dbReference type="Google" id="ProtNLM"/>
    </source>
</evidence>
<feature type="transmembrane region" description="Helical" evidence="5">
    <location>
        <begin position="439"/>
        <end position="461"/>
    </location>
</feature>
<comment type="subcellular location">
    <subcellularLocation>
        <location evidence="1">Membrane</location>
        <topology evidence="1">Multi-pass membrane protein</topology>
    </subcellularLocation>
</comment>
<feature type="transmembrane region" description="Helical" evidence="5">
    <location>
        <begin position="112"/>
        <end position="131"/>
    </location>
</feature>
<feature type="transmembrane region" description="Helical" evidence="5">
    <location>
        <begin position="209"/>
        <end position="233"/>
    </location>
</feature>
<feature type="transmembrane region" description="Helical" evidence="5">
    <location>
        <begin position="143"/>
        <end position="167"/>
    </location>
</feature>
<feature type="transmembrane region" description="Helical" evidence="5">
    <location>
        <begin position="277"/>
        <end position="294"/>
    </location>
</feature>
<reference evidence="6 7" key="1">
    <citation type="submission" date="2023-11" db="EMBL/GenBank/DDBJ databases">
        <authorList>
            <person name="Okamura Y."/>
        </authorList>
    </citation>
    <scope>NUCLEOTIDE SEQUENCE [LARGE SCALE GENOMIC DNA]</scope>
</reference>
<dbReference type="GO" id="GO:0016020">
    <property type="term" value="C:membrane"/>
    <property type="evidence" value="ECO:0007669"/>
    <property type="project" value="UniProtKB-SubCell"/>
</dbReference>
<organism evidence="6 7">
    <name type="scientific">Leptosia nina</name>
    <dbReference type="NCBI Taxonomy" id="320188"/>
    <lineage>
        <taxon>Eukaryota</taxon>
        <taxon>Metazoa</taxon>
        <taxon>Ecdysozoa</taxon>
        <taxon>Arthropoda</taxon>
        <taxon>Hexapoda</taxon>
        <taxon>Insecta</taxon>
        <taxon>Pterygota</taxon>
        <taxon>Neoptera</taxon>
        <taxon>Endopterygota</taxon>
        <taxon>Lepidoptera</taxon>
        <taxon>Glossata</taxon>
        <taxon>Ditrysia</taxon>
        <taxon>Papilionoidea</taxon>
        <taxon>Pieridae</taxon>
        <taxon>Pierinae</taxon>
        <taxon>Leptosia</taxon>
    </lineage>
</organism>
<gene>
    <name evidence="6" type="ORF">LNINA_LOCUS13715</name>
</gene>
<dbReference type="EMBL" id="CAVLEF010000279">
    <property type="protein sequence ID" value="CAK1554855.1"/>
    <property type="molecule type" value="Genomic_DNA"/>
</dbReference>
<feature type="transmembrane region" description="Helical" evidence="5">
    <location>
        <begin position="18"/>
        <end position="37"/>
    </location>
</feature>
<dbReference type="InterPro" id="IPR036259">
    <property type="entry name" value="MFS_trans_sf"/>
</dbReference>
<protein>
    <recommendedName>
        <fullName evidence="8">Proton-coupled folate transporter</fullName>
    </recommendedName>
</protein>
<evidence type="ECO:0000256" key="3">
    <source>
        <dbReference type="ARBA" id="ARBA00022989"/>
    </source>
</evidence>
<dbReference type="PANTHER" id="PTHR23507:SF37">
    <property type="entry name" value="GH08173P"/>
    <property type="match status" value="1"/>
</dbReference>
<feature type="transmembrane region" description="Helical" evidence="5">
    <location>
        <begin position="179"/>
        <end position="197"/>
    </location>
</feature>
<dbReference type="SUPFAM" id="SSF103473">
    <property type="entry name" value="MFS general substrate transporter"/>
    <property type="match status" value="1"/>
</dbReference>
<feature type="transmembrane region" description="Helical" evidence="5">
    <location>
        <begin position="371"/>
        <end position="392"/>
    </location>
</feature>
<evidence type="ECO:0000256" key="1">
    <source>
        <dbReference type="ARBA" id="ARBA00004141"/>
    </source>
</evidence>
<dbReference type="Gene3D" id="1.20.1250.20">
    <property type="entry name" value="MFS general substrate transporter like domains"/>
    <property type="match status" value="1"/>
</dbReference>
<comment type="caution">
    <text evidence="6">The sequence shown here is derived from an EMBL/GenBank/DDBJ whole genome shotgun (WGS) entry which is preliminary data.</text>
</comment>
<dbReference type="PANTHER" id="PTHR23507">
    <property type="entry name" value="ZGC:174356"/>
    <property type="match status" value="1"/>
</dbReference>
<dbReference type="GO" id="GO:0022857">
    <property type="term" value="F:transmembrane transporter activity"/>
    <property type="evidence" value="ECO:0007669"/>
    <property type="project" value="InterPro"/>
</dbReference>
<evidence type="ECO:0000256" key="4">
    <source>
        <dbReference type="ARBA" id="ARBA00023136"/>
    </source>
</evidence>
<accession>A0AAV1K1C0</accession>
<feature type="transmembrane region" description="Helical" evidence="5">
    <location>
        <begin position="88"/>
        <end position="105"/>
    </location>
</feature>
<keyword evidence="2 5" id="KW-0812">Transmembrane</keyword>
<feature type="transmembrane region" description="Helical" evidence="5">
    <location>
        <begin position="404"/>
        <end position="427"/>
    </location>
</feature>
<evidence type="ECO:0000256" key="5">
    <source>
        <dbReference type="SAM" id="Phobius"/>
    </source>
</evidence>
<name>A0AAV1K1C0_9NEOP</name>
<keyword evidence="3 5" id="KW-1133">Transmembrane helix</keyword>